<feature type="compositionally biased region" description="Polar residues" evidence="1">
    <location>
        <begin position="408"/>
        <end position="423"/>
    </location>
</feature>
<sequence>MSAQLPLKSRRQLRCHEWMMVRLIFLATLLSGVASQMTSGDSAPDSTVNYNFTVPEGSENTRYTSGFGNIQGSESKVLPNIEGQPNAIENNQSLPTQSTRFASNPGEVIRYSSVPDSQDEAVKQQIVQLSKFSDPALQVQAATSRAVQPPIIHPDAQRSVDPHSSSGTTQYSSTEQPSLFKERTSSDHEATKRLNVDNTHSPISNADTQNSQLEEPSSIKLSDNSPNHPSLFVSLPSKPQISEIGVLDSPDPQNPSDNPDLVNPATISTIGSSTVRSVADGLQLTQEKTSDILSQQKLHNTTVDDPYVDNQNITKEPEASESPASEEQPNLLKYYPTALKNAGERSVSKSSITDGPEASQEITDTSKSSPVITLNKSNSTKPSDDDTSQSKSSVPKIGEHILPKPIDESNSNSALLPTTSSPASEHVETFVSKMSGSRGLEFPAPSIRVSSIDNPRNINTHPQNQQPYPINNLPLQNSAERNPISDILNNIKSGLNPLSSSLNFYPLEQNPQTLQIDRKPNPDYFIKIIPDINNPQLPGLRLIGETLNPGFFEIQGNFGLWPSLIPLLFGDKPITISSTNGRLQTSEPSLLNPPPNPPGSKLQQVPITIRFIIPPGMRFGGRIKYPSDYSVSTQPFSSYLNPWSSLSKSDNKQGPNLDNIITPNIDTISGSSPPYKPFDPRNLINYATTTYVPSNSMPQDPFSFAIRLSLV</sequence>
<evidence type="ECO:0000256" key="2">
    <source>
        <dbReference type="SAM" id="SignalP"/>
    </source>
</evidence>
<proteinExistence type="predicted"/>
<dbReference type="AlphaFoldDB" id="A0A0A9YZQ0"/>
<reference evidence="3" key="1">
    <citation type="journal article" date="2014" name="PLoS ONE">
        <title>Transcriptome-Based Identification of ABC Transporters in the Western Tarnished Plant Bug Lygus hesperus.</title>
        <authorList>
            <person name="Hull J.J."/>
            <person name="Chaney K."/>
            <person name="Geib S.M."/>
            <person name="Fabrick J.A."/>
            <person name="Brent C.S."/>
            <person name="Walsh D."/>
            <person name="Lavine L.C."/>
        </authorList>
    </citation>
    <scope>NUCLEOTIDE SEQUENCE</scope>
</reference>
<feature type="compositionally biased region" description="Polar residues" evidence="1">
    <location>
        <begin position="196"/>
        <end position="228"/>
    </location>
</feature>
<feature type="compositionally biased region" description="Basic and acidic residues" evidence="1">
    <location>
        <begin position="397"/>
        <end position="407"/>
    </location>
</feature>
<organism evidence="3">
    <name type="scientific">Lygus hesperus</name>
    <name type="common">Western plant bug</name>
    <dbReference type="NCBI Taxonomy" id="30085"/>
    <lineage>
        <taxon>Eukaryota</taxon>
        <taxon>Metazoa</taxon>
        <taxon>Ecdysozoa</taxon>
        <taxon>Arthropoda</taxon>
        <taxon>Hexapoda</taxon>
        <taxon>Insecta</taxon>
        <taxon>Pterygota</taxon>
        <taxon>Neoptera</taxon>
        <taxon>Paraneoptera</taxon>
        <taxon>Hemiptera</taxon>
        <taxon>Heteroptera</taxon>
        <taxon>Panheteroptera</taxon>
        <taxon>Cimicomorpha</taxon>
        <taxon>Miridae</taxon>
        <taxon>Mirini</taxon>
        <taxon>Lygus</taxon>
    </lineage>
</organism>
<protein>
    <submittedName>
        <fullName evidence="3">Uncharacterized protein</fullName>
    </submittedName>
</protein>
<gene>
    <name evidence="3" type="ORF">CM83_34435</name>
</gene>
<feature type="region of interest" description="Disordered" evidence="1">
    <location>
        <begin position="140"/>
        <end position="267"/>
    </location>
</feature>
<feature type="signal peptide" evidence="2">
    <location>
        <begin position="1"/>
        <end position="35"/>
    </location>
</feature>
<feature type="region of interest" description="Disordered" evidence="1">
    <location>
        <begin position="579"/>
        <end position="599"/>
    </location>
</feature>
<feature type="non-terminal residue" evidence="3">
    <location>
        <position position="711"/>
    </location>
</feature>
<name>A0A0A9YZQ0_LYGHE</name>
<feature type="chain" id="PRO_5002052493" evidence="2">
    <location>
        <begin position="36"/>
        <end position="711"/>
    </location>
</feature>
<feature type="compositionally biased region" description="Polar residues" evidence="1">
    <location>
        <begin position="360"/>
        <end position="381"/>
    </location>
</feature>
<feature type="region of interest" description="Disordered" evidence="1">
    <location>
        <begin position="342"/>
        <end position="423"/>
    </location>
</feature>
<feature type="compositionally biased region" description="Polar residues" evidence="1">
    <location>
        <begin position="162"/>
        <end position="177"/>
    </location>
</feature>
<feature type="compositionally biased region" description="Basic and acidic residues" evidence="1">
    <location>
        <begin position="180"/>
        <end position="195"/>
    </location>
</feature>
<reference evidence="3" key="2">
    <citation type="submission" date="2014-07" db="EMBL/GenBank/DDBJ databases">
        <authorList>
            <person name="Hull J."/>
        </authorList>
    </citation>
    <scope>NUCLEOTIDE SEQUENCE</scope>
</reference>
<feature type="compositionally biased region" description="Low complexity" evidence="1">
    <location>
        <begin position="248"/>
        <end position="260"/>
    </location>
</feature>
<evidence type="ECO:0000313" key="3">
    <source>
        <dbReference type="EMBL" id="JAG38507.1"/>
    </source>
</evidence>
<dbReference type="EMBL" id="GBHO01005097">
    <property type="protein sequence ID" value="JAG38507.1"/>
    <property type="molecule type" value="Transcribed_RNA"/>
</dbReference>
<accession>A0A0A9YZQ0</accession>
<evidence type="ECO:0000256" key="1">
    <source>
        <dbReference type="SAM" id="MobiDB-lite"/>
    </source>
</evidence>
<keyword evidence="2" id="KW-0732">Signal</keyword>